<protein>
    <submittedName>
        <fullName evidence="1">Uncharacterized protein</fullName>
    </submittedName>
</protein>
<proteinExistence type="predicted"/>
<evidence type="ECO:0000313" key="1">
    <source>
        <dbReference type="EMBL" id="PSL17728.1"/>
    </source>
</evidence>
<reference evidence="1 2" key="1">
    <citation type="submission" date="2018-03" db="EMBL/GenBank/DDBJ databases">
        <title>Genomic Encyclopedia of Archaeal and Bacterial Type Strains, Phase II (KMG-II): from individual species to whole genera.</title>
        <authorList>
            <person name="Goeker M."/>
        </authorList>
    </citation>
    <scope>NUCLEOTIDE SEQUENCE [LARGE SCALE GENOMIC DNA]</scope>
    <source>
        <strain evidence="1 2">DSM 100673</strain>
    </source>
</reference>
<dbReference type="Proteomes" id="UP000240418">
    <property type="component" value="Unassembled WGS sequence"/>
</dbReference>
<comment type="caution">
    <text evidence="1">The sequence shown here is derived from an EMBL/GenBank/DDBJ whole genome shotgun (WGS) entry which is preliminary data.</text>
</comment>
<gene>
    <name evidence="1" type="ORF">CLV88_11575</name>
</gene>
<dbReference type="AlphaFoldDB" id="A0A2P8F7P0"/>
<sequence length="48" mass="5035">MAEPVTQAPSLPPVTIEPGNIPTATVLSLPLMEQRGVKMAGGLPHKRC</sequence>
<name>A0A2P8F7P0_9RHOB</name>
<keyword evidence="2" id="KW-1185">Reference proteome</keyword>
<accession>A0A2P8F7P0</accession>
<organism evidence="1 2">
    <name type="scientific">Shimia abyssi</name>
    <dbReference type="NCBI Taxonomy" id="1662395"/>
    <lineage>
        <taxon>Bacteria</taxon>
        <taxon>Pseudomonadati</taxon>
        <taxon>Pseudomonadota</taxon>
        <taxon>Alphaproteobacteria</taxon>
        <taxon>Rhodobacterales</taxon>
        <taxon>Roseobacteraceae</taxon>
    </lineage>
</organism>
<dbReference type="EMBL" id="PYGJ01000015">
    <property type="protein sequence ID" value="PSL17728.1"/>
    <property type="molecule type" value="Genomic_DNA"/>
</dbReference>
<evidence type="ECO:0000313" key="2">
    <source>
        <dbReference type="Proteomes" id="UP000240418"/>
    </source>
</evidence>